<dbReference type="PANTHER" id="PTHR37984:SF5">
    <property type="entry name" value="PROTEIN NYNRIN-LIKE"/>
    <property type="match status" value="1"/>
</dbReference>
<dbReference type="InterPro" id="IPR050951">
    <property type="entry name" value="Retrovirus_Pol_polyprotein"/>
</dbReference>
<dbReference type="Gene3D" id="3.10.10.10">
    <property type="entry name" value="HIV Type 1 Reverse Transcriptase, subunit A, domain 1"/>
    <property type="match status" value="1"/>
</dbReference>
<proteinExistence type="predicted"/>
<dbReference type="Proteomes" id="UP000663887">
    <property type="component" value="Unassembled WGS sequence"/>
</dbReference>
<keyword evidence="2" id="KW-0548">Nucleotidyltransferase</keyword>
<evidence type="ECO:0000256" key="5">
    <source>
        <dbReference type="ARBA" id="ARBA00022801"/>
    </source>
</evidence>
<dbReference type="FunFam" id="3.10.20.370:FF:000001">
    <property type="entry name" value="Retrovirus-related Pol polyprotein from transposon 17.6-like protein"/>
    <property type="match status" value="1"/>
</dbReference>
<keyword evidence="4" id="KW-0255">Endonuclease</keyword>
<dbReference type="InterPro" id="IPR041373">
    <property type="entry name" value="RT_RNaseH"/>
</dbReference>
<feature type="domain" description="Reverse transcriptase" evidence="7">
    <location>
        <begin position="313"/>
        <end position="446"/>
    </location>
</feature>
<keyword evidence="6" id="KW-0695">RNA-directed DNA polymerase</keyword>
<name>A0A816R2D5_9BILA</name>
<dbReference type="GO" id="GO:0003964">
    <property type="term" value="F:RNA-directed DNA polymerase activity"/>
    <property type="evidence" value="ECO:0007669"/>
    <property type="project" value="UniProtKB-KW"/>
</dbReference>
<keyword evidence="1" id="KW-0808">Transferase</keyword>
<evidence type="ECO:0000256" key="4">
    <source>
        <dbReference type="ARBA" id="ARBA00022759"/>
    </source>
</evidence>
<dbReference type="InterPro" id="IPR000477">
    <property type="entry name" value="RT_dom"/>
</dbReference>
<evidence type="ECO:0000313" key="10">
    <source>
        <dbReference type="Proteomes" id="UP000663887"/>
    </source>
</evidence>
<dbReference type="GO" id="GO:0016787">
    <property type="term" value="F:hydrolase activity"/>
    <property type="evidence" value="ECO:0007669"/>
    <property type="project" value="UniProtKB-KW"/>
</dbReference>
<accession>A0A816R2D5</accession>
<dbReference type="EMBL" id="CAJNRG010004714">
    <property type="protein sequence ID" value="CAF2068347.1"/>
    <property type="molecule type" value="Genomic_DNA"/>
</dbReference>
<dbReference type="CDD" id="cd09274">
    <property type="entry name" value="RNase_HI_RT_Ty3"/>
    <property type="match status" value="1"/>
</dbReference>
<comment type="caution">
    <text evidence="9">The sequence shown here is derived from an EMBL/GenBank/DDBJ whole genome shotgun (WGS) entry which is preliminary data.</text>
</comment>
<dbReference type="GO" id="GO:0004519">
    <property type="term" value="F:endonuclease activity"/>
    <property type="evidence" value="ECO:0007669"/>
    <property type="project" value="UniProtKB-KW"/>
</dbReference>
<dbReference type="InterPro" id="IPR043502">
    <property type="entry name" value="DNA/RNA_pol_sf"/>
</dbReference>
<dbReference type="PANTHER" id="PTHR37984">
    <property type="entry name" value="PROTEIN CBG26694"/>
    <property type="match status" value="1"/>
</dbReference>
<dbReference type="Gene3D" id="3.30.70.270">
    <property type="match status" value="1"/>
</dbReference>
<reference evidence="9" key="1">
    <citation type="submission" date="2021-02" db="EMBL/GenBank/DDBJ databases">
        <authorList>
            <person name="Nowell W R."/>
        </authorList>
    </citation>
    <scope>NUCLEOTIDE SEQUENCE</scope>
</reference>
<protein>
    <recommendedName>
        <fullName evidence="11">Reverse transcriptase domain-containing protein</fullName>
    </recommendedName>
</protein>
<evidence type="ECO:0000256" key="6">
    <source>
        <dbReference type="ARBA" id="ARBA00022918"/>
    </source>
</evidence>
<evidence type="ECO:0000256" key="2">
    <source>
        <dbReference type="ARBA" id="ARBA00022695"/>
    </source>
</evidence>
<feature type="domain" description="Reverse transcriptase RNase H-like" evidence="8">
    <location>
        <begin position="465"/>
        <end position="565"/>
    </location>
</feature>
<dbReference type="AlphaFoldDB" id="A0A816R2D5"/>
<dbReference type="SUPFAM" id="SSF56672">
    <property type="entry name" value="DNA/RNA polymerases"/>
    <property type="match status" value="1"/>
</dbReference>
<dbReference type="Pfam" id="PF00078">
    <property type="entry name" value="RVT_1"/>
    <property type="match status" value="1"/>
</dbReference>
<gene>
    <name evidence="9" type="ORF">XDN619_LOCUS12052</name>
</gene>
<dbReference type="CDD" id="cd01647">
    <property type="entry name" value="RT_LTR"/>
    <property type="match status" value="1"/>
</dbReference>
<evidence type="ECO:0008006" key="11">
    <source>
        <dbReference type="Google" id="ProtNLM"/>
    </source>
</evidence>
<dbReference type="Gene3D" id="3.10.20.370">
    <property type="match status" value="1"/>
</dbReference>
<organism evidence="9 10">
    <name type="scientific">Rotaria magnacalcarata</name>
    <dbReference type="NCBI Taxonomy" id="392030"/>
    <lineage>
        <taxon>Eukaryota</taxon>
        <taxon>Metazoa</taxon>
        <taxon>Spiralia</taxon>
        <taxon>Gnathifera</taxon>
        <taxon>Rotifera</taxon>
        <taxon>Eurotatoria</taxon>
        <taxon>Bdelloidea</taxon>
        <taxon>Philodinida</taxon>
        <taxon>Philodinidae</taxon>
        <taxon>Rotaria</taxon>
    </lineage>
</organism>
<sequence>MLIDIGSSLRFINSYLLSQLDPYIKKYFRPPPTNIHIQLAKRSPLHISYTLNVPISIDNVAHQFTVRRVHRLWHSCNIGNNIIKQKNLQIDGGNQHVYYKRLTHQEINRSKSMKIIKNRNKKIYPLCTAEQITIPPYHAHYIGVKPTVPFRSPTNNEHEECELQPFIRKSKVYQVIPQITKGVLSPAKNLCIQTANLSKTTITILVDQKLTTISRKNIKQLNAINHLAKTNVKEAPDTRDDNIINLSNTDISNDQKTQLQQLVKQYPDVFTNKSSRTSKREIIQDNINEILQEEIIALSNSPWASSVVLAAEKDGSLRFCIDYRTLNAVTIRDAYPIPRIDDTLDALEEVKFISTIHLRSGYWQVQIDPKSQALTPFISHKGLYEFKVMPYGLMKAPATFQRLMDIVLAGLKWQCCLTYIEDVIIYSRIFDRHLDDLTQQNHYLNKFETLKQKLITSPIKNTPNFHHPFTLEVDACAYGLGAVLAQEYNGEKFVIAYASRTLPSAERNYSSTEREALAIVWATKLFRPYIERMEIFIRTDCQAFQWLKESKHVIERLARWAMHVAVFQIKKIKYRPGATNTNSDPLWRYPQEESS</sequence>
<keyword evidence="5" id="KW-0378">Hydrolase</keyword>
<evidence type="ECO:0000259" key="7">
    <source>
        <dbReference type="Pfam" id="PF00078"/>
    </source>
</evidence>
<evidence type="ECO:0000256" key="1">
    <source>
        <dbReference type="ARBA" id="ARBA00022679"/>
    </source>
</evidence>
<evidence type="ECO:0000259" key="8">
    <source>
        <dbReference type="Pfam" id="PF17917"/>
    </source>
</evidence>
<keyword evidence="3" id="KW-0540">Nuclease</keyword>
<dbReference type="InterPro" id="IPR043128">
    <property type="entry name" value="Rev_trsase/Diguanyl_cyclase"/>
</dbReference>
<evidence type="ECO:0000313" key="9">
    <source>
        <dbReference type="EMBL" id="CAF2068347.1"/>
    </source>
</evidence>
<evidence type="ECO:0000256" key="3">
    <source>
        <dbReference type="ARBA" id="ARBA00022722"/>
    </source>
</evidence>
<dbReference type="Pfam" id="PF17917">
    <property type="entry name" value="RT_RNaseH"/>
    <property type="match status" value="1"/>
</dbReference>